<evidence type="ECO:0000313" key="10">
    <source>
        <dbReference type="EMBL" id="PXV66304.1"/>
    </source>
</evidence>
<dbReference type="Pfam" id="PF16874">
    <property type="entry name" value="Glyco_hydro_36C"/>
    <property type="match status" value="1"/>
</dbReference>
<evidence type="ECO:0000256" key="2">
    <source>
        <dbReference type="ARBA" id="ARBA00012755"/>
    </source>
</evidence>
<dbReference type="InterPro" id="IPR002252">
    <property type="entry name" value="Glyco_hydro_36"/>
</dbReference>
<reference evidence="10 11" key="1">
    <citation type="submission" date="2018-03" db="EMBL/GenBank/DDBJ databases">
        <title>Genomic Encyclopedia of Archaeal and Bacterial Type Strains, Phase II (KMG-II): from individual species to whole genera.</title>
        <authorList>
            <person name="Goeker M."/>
        </authorList>
    </citation>
    <scope>NUCLEOTIDE SEQUENCE [LARGE SCALE GENOMIC DNA]</scope>
    <source>
        <strain evidence="10 11">DSM 100214</strain>
    </source>
</reference>
<dbReference type="InterPro" id="IPR000111">
    <property type="entry name" value="Glyco_hydro_27/36_CS"/>
</dbReference>
<feature type="signal peptide" evidence="7">
    <location>
        <begin position="1"/>
        <end position="19"/>
    </location>
</feature>
<sequence>MRKLSLFLLTSVTCLSLWGQGATDGQILKINTNNSSLTLLAGNDSLLYQLGYGSLQAPEYTIPPKGIAREKEFYPPSGNGFIAEPAIEVNHADGNTSTDLFYQNHKITKIDSNIDLTVIHLKDPQYPFFVDIYIKSYQKEDILEMWTEVYHEENGAVTLYKYASASPIFSAKNYWLTQFCGNYKREATLVEEKLSSGIKVLDSKIGVRAHQMRIPSFMLSLNQPANEDSGEVYTGSLSWPGSFQLAFDLDWNNNLRALSGINPYASKYVLEKGLKFKTPVSIWTYSDSGKGQASRNLHTWAINYTVRDGKKDRPILLNNWEATHCDFDEKKIVSLFDGAKEVGIELFLLDDGWFGNGKYARDDDKHGLGDWDIDMKKLPSGLSYLCNEASKRKIGFGIWLEPEMVNPKSLLNERHPDWVITQAKRTPLYGRNQMILDLTRPEVQKFEWDEVIDKTLKPNPGISYVKWDANRYVTQPGSSYLPANKQSHLLIDYNNALLALMKKTKDNYPNVMMMLCAGGSGRTDYGSMQYFHSFWSSDNTDPLKRVFIQWGFSHIFPANTISAHVTRMGGRPMKFAIDVALSGAYGIDLDLAKLTPQEKKQIESSVELYKKSLRPIVQQGNLYRLSSPYENANASLSYISQDKAKAVVFVYQVEDGQNNKIKLKGLDPTKNYTLKELNLEAGKASSFDLNGKTVSGAELMSNGFTPVCVKQLESMVIGLNVE</sequence>
<feature type="active site" description="Proton donor" evidence="6">
    <location>
        <position position="538"/>
    </location>
</feature>
<dbReference type="OrthoDB" id="9758822at2"/>
<dbReference type="Pfam" id="PF02065">
    <property type="entry name" value="Melibiase"/>
    <property type="match status" value="1"/>
</dbReference>
<name>A0A2V3PQS8_9BACT</name>
<dbReference type="InterPro" id="IPR013780">
    <property type="entry name" value="Glyco_hydro_b"/>
</dbReference>
<feature type="domain" description="Glycosyl hydrolase family 36 N-terminal" evidence="9">
    <location>
        <begin position="71"/>
        <end position="271"/>
    </location>
</feature>
<dbReference type="InterPro" id="IPR013785">
    <property type="entry name" value="Aldolase_TIM"/>
</dbReference>
<evidence type="ECO:0000256" key="3">
    <source>
        <dbReference type="ARBA" id="ARBA00022801"/>
    </source>
</evidence>
<comment type="caution">
    <text evidence="10">The sequence shown here is derived from an EMBL/GenBank/DDBJ whole genome shotgun (WGS) entry which is preliminary data.</text>
</comment>
<dbReference type="Gene3D" id="3.20.20.70">
    <property type="entry name" value="Aldolase class I"/>
    <property type="match status" value="1"/>
</dbReference>
<comment type="similarity">
    <text evidence="5">Belongs to the glycosyl hydrolase.</text>
</comment>
<dbReference type="PROSITE" id="PS00512">
    <property type="entry name" value="ALPHA_GALACTOSIDASE"/>
    <property type="match status" value="1"/>
</dbReference>
<feature type="chain" id="PRO_5016157309" description="Alpha-galactosidase" evidence="7">
    <location>
        <begin position="20"/>
        <end position="722"/>
    </location>
</feature>
<evidence type="ECO:0000256" key="4">
    <source>
        <dbReference type="ARBA" id="ARBA00023295"/>
    </source>
</evidence>
<accession>A0A2V3PQS8</accession>
<gene>
    <name evidence="10" type="ORF">CLV62_10555</name>
</gene>
<dbReference type="FunFam" id="3.20.20.70:FF:000118">
    <property type="entry name" value="Alpha-galactosidase"/>
    <property type="match status" value="1"/>
</dbReference>
<evidence type="ECO:0000259" key="9">
    <source>
        <dbReference type="Pfam" id="PF16875"/>
    </source>
</evidence>
<keyword evidence="4 5" id="KW-0326">Glycosidase</keyword>
<dbReference type="EMBL" id="QICL01000005">
    <property type="protein sequence ID" value="PXV66304.1"/>
    <property type="molecule type" value="Genomic_DNA"/>
</dbReference>
<dbReference type="Gene3D" id="2.60.40.1180">
    <property type="entry name" value="Golgi alpha-mannosidase II"/>
    <property type="match status" value="1"/>
</dbReference>
<proteinExistence type="inferred from homology"/>
<dbReference type="GO" id="GO:0016052">
    <property type="term" value="P:carbohydrate catabolic process"/>
    <property type="evidence" value="ECO:0007669"/>
    <property type="project" value="InterPro"/>
</dbReference>
<dbReference type="SUPFAM" id="SSF51445">
    <property type="entry name" value="(Trans)glycosidases"/>
    <property type="match status" value="1"/>
</dbReference>
<evidence type="ECO:0000256" key="5">
    <source>
        <dbReference type="PIRNR" id="PIRNR005536"/>
    </source>
</evidence>
<evidence type="ECO:0000256" key="1">
    <source>
        <dbReference type="ARBA" id="ARBA00001255"/>
    </source>
</evidence>
<dbReference type="Proteomes" id="UP000247973">
    <property type="component" value="Unassembled WGS sequence"/>
</dbReference>
<dbReference type="InterPro" id="IPR038417">
    <property type="entry name" value="Alpga-gal_N_sf"/>
</dbReference>
<dbReference type="CDD" id="cd14791">
    <property type="entry name" value="GH36"/>
    <property type="match status" value="1"/>
</dbReference>
<dbReference type="PIRSF" id="PIRSF005536">
    <property type="entry name" value="Agal"/>
    <property type="match status" value="1"/>
</dbReference>
<dbReference type="InterPro" id="IPR017853">
    <property type="entry name" value="GH"/>
</dbReference>
<evidence type="ECO:0000256" key="6">
    <source>
        <dbReference type="PIRSR" id="PIRSR005536-1"/>
    </source>
</evidence>
<dbReference type="InterPro" id="IPR031704">
    <property type="entry name" value="Glyco_hydro_36_N"/>
</dbReference>
<dbReference type="EC" id="3.2.1.22" evidence="2 5"/>
<evidence type="ECO:0000256" key="7">
    <source>
        <dbReference type="SAM" id="SignalP"/>
    </source>
</evidence>
<dbReference type="PRINTS" id="PR00743">
    <property type="entry name" value="GLHYDRLASE36"/>
</dbReference>
<dbReference type="AlphaFoldDB" id="A0A2V3PQS8"/>
<feature type="active site" description="Nucleophile" evidence="6">
    <location>
        <position position="468"/>
    </location>
</feature>
<keyword evidence="11" id="KW-1185">Reference proteome</keyword>
<evidence type="ECO:0000259" key="8">
    <source>
        <dbReference type="Pfam" id="PF16874"/>
    </source>
</evidence>
<feature type="domain" description="Glycosyl hydrolase family 36 C-terminal" evidence="8">
    <location>
        <begin position="634"/>
        <end position="716"/>
    </location>
</feature>
<keyword evidence="7" id="KW-0732">Signal</keyword>
<organism evidence="10 11">
    <name type="scientific">Dysgonomonas alginatilytica</name>
    <dbReference type="NCBI Taxonomy" id="1605892"/>
    <lineage>
        <taxon>Bacteria</taxon>
        <taxon>Pseudomonadati</taxon>
        <taxon>Bacteroidota</taxon>
        <taxon>Bacteroidia</taxon>
        <taxon>Bacteroidales</taxon>
        <taxon>Dysgonomonadaceae</taxon>
        <taxon>Dysgonomonas</taxon>
    </lineage>
</organism>
<protein>
    <recommendedName>
        <fullName evidence="2 5">Alpha-galactosidase</fullName>
        <ecNumber evidence="2 5">3.2.1.22</ecNumber>
    </recommendedName>
</protein>
<dbReference type="Gene3D" id="2.70.98.60">
    <property type="entry name" value="alpha-galactosidase from lactobacil brevis"/>
    <property type="match status" value="1"/>
</dbReference>
<dbReference type="Pfam" id="PF16875">
    <property type="entry name" value="Glyco_hydro_36N"/>
    <property type="match status" value="1"/>
</dbReference>
<comment type="catalytic activity">
    <reaction evidence="1 5">
        <text>Hydrolysis of terminal, non-reducing alpha-D-galactose residues in alpha-D-galactosides, including galactose oligosaccharides, galactomannans and galactolipids.</text>
        <dbReference type="EC" id="3.2.1.22"/>
    </reaction>
</comment>
<dbReference type="RefSeq" id="WP_110309966.1">
    <property type="nucleotide sequence ID" value="NZ_QICL01000005.1"/>
</dbReference>
<dbReference type="InterPro" id="IPR031705">
    <property type="entry name" value="Glyco_hydro_36_C"/>
</dbReference>
<keyword evidence="3 5" id="KW-0378">Hydrolase</keyword>
<evidence type="ECO:0000313" key="11">
    <source>
        <dbReference type="Proteomes" id="UP000247973"/>
    </source>
</evidence>
<dbReference type="GO" id="GO:0004557">
    <property type="term" value="F:alpha-galactosidase activity"/>
    <property type="evidence" value="ECO:0007669"/>
    <property type="project" value="UniProtKB-UniRule"/>
</dbReference>